<comment type="caution">
    <text evidence="2">The sequence shown here is derived from an EMBL/GenBank/DDBJ whole genome shotgun (WGS) entry which is preliminary data.</text>
</comment>
<evidence type="ECO:0000313" key="3">
    <source>
        <dbReference type="Proteomes" id="UP000237481"/>
    </source>
</evidence>
<feature type="region of interest" description="Disordered" evidence="1">
    <location>
        <begin position="93"/>
        <end position="112"/>
    </location>
</feature>
<dbReference type="AlphaFoldDB" id="A0A2S4KV19"/>
<keyword evidence="3" id="KW-1185">Reference proteome</keyword>
<feature type="region of interest" description="Disordered" evidence="1">
    <location>
        <begin position="13"/>
        <end position="70"/>
    </location>
</feature>
<dbReference type="Proteomes" id="UP000237481">
    <property type="component" value="Unassembled WGS sequence"/>
</dbReference>
<accession>A0A2S4KV19</accession>
<dbReference type="EMBL" id="PKSG01000576">
    <property type="protein sequence ID" value="POR34033.1"/>
    <property type="molecule type" value="Genomic_DNA"/>
</dbReference>
<feature type="compositionally biased region" description="Low complexity" evidence="1">
    <location>
        <begin position="40"/>
        <end position="51"/>
    </location>
</feature>
<feature type="compositionally biased region" description="Basic residues" evidence="1">
    <location>
        <begin position="28"/>
        <end position="37"/>
    </location>
</feature>
<organism evidence="2 3">
    <name type="scientific">Tolypocladium paradoxum</name>
    <dbReference type="NCBI Taxonomy" id="94208"/>
    <lineage>
        <taxon>Eukaryota</taxon>
        <taxon>Fungi</taxon>
        <taxon>Dikarya</taxon>
        <taxon>Ascomycota</taxon>
        <taxon>Pezizomycotina</taxon>
        <taxon>Sordariomycetes</taxon>
        <taxon>Hypocreomycetidae</taxon>
        <taxon>Hypocreales</taxon>
        <taxon>Ophiocordycipitaceae</taxon>
        <taxon>Tolypocladium</taxon>
    </lineage>
</organism>
<proteinExistence type="predicted"/>
<protein>
    <submittedName>
        <fullName evidence="2">Uncharacterized protein</fullName>
    </submittedName>
</protein>
<sequence length="166" mass="18370">MCALAVAQTLKGQKDGINGSRDGLLRHNSCRSRHAPHRSPPQAAASSDPSAEVCPSPAQARWQKRRSPRININDAFCSQRRLRQRLRHSAAIHPARRRRRLSSETPLAPPPCTYIRHTKLAAARDRQRAAATAPIPHAARSPSNRGDDVHVRLGLGAADPYRYFCP</sequence>
<name>A0A2S4KV19_9HYPO</name>
<evidence type="ECO:0000313" key="2">
    <source>
        <dbReference type="EMBL" id="POR34033.1"/>
    </source>
</evidence>
<reference evidence="2 3" key="1">
    <citation type="submission" date="2018-01" db="EMBL/GenBank/DDBJ databases">
        <title>Harnessing the power of phylogenomics to disentangle the directionality and signatures of interkingdom host jumping in the parasitic fungal genus Tolypocladium.</title>
        <authorList>
            <person name="Quandt C.A."/>
            <person name="Patterson W."/>
            <person name="Spatafora J.W."/>
        </authorList>
    </citation>
    <scope>NUCLEOTIDE SEQUENCE [LARGE SCALE GENOMIC DNA]</scope>
    <source>
        <strain evidence="2 3">NRBC 100945</strain>
    </source>
</reference>
<evidence type="ECO:0000256" key="1">
    <source>
        <dbReference type="SAM" id="MobiDB-lite"/>
    </source>
</evidence>
<gene>
    <name evidence="2" type="ORF">TPAR_05690</name>
</gene>